<sequence length="453" mass="51543">MFDFFETLDEGVKCSIFADDIFIYCSHGSLEYIEKKLQNTMENVYKWCTYWKLSISPEKSAITDLSKRRLPSTPRISYAGSPLPWKDSIKYLGIIFSITNQNGAIVKNLRAKAHRKINALKTIAYKSYGSRTKYLVGITSNGICSFFYYSCAITNKLSQTHFKICNTIETIALRVVLGLPIWTPNIVLLRIAGQEILSEKIKRLAIQFFIKQVANGVHSPLFRQSSNPCVQFNKKDQEAFAGLLADLNITFDQIITLPNIFDVLQNDICEIHLTFFGFKDKVQPTSMIKALFEETINEEFQDYFIIATDASKSHIYTSIAGTSNLRLFSFRFHPINSIFTAEALVICQAIDDLSVPDSDLLILTNSFSVLPALKNLSIKSLKVILRLAHKILMRTNFNKKNALVWTPGHSSITWDERADSLAKNITESDIYIEWIAVEDICSYYSNFSYSKTD</sequence>
<dbReference type="Proteomes" id="UP000499080">
    <property type="component" value="Unassembled WGS sequence"/>
</dbReference>
<accession>A0A4Y2EDQ8</accession>
<dbReference type="InterPro" id="IPR000477">
    <property type="entry name" value="RT_dom"/>
</dbReference>
<evidence type="ECO:0000313" key="3">
    <source>
        <dbReference type="Proteomes" id="UP000499080"/>
    </source>
</evidence>
<dbReference type="OrthoDB" id="6473522at2759"/>
<dbReference type="AlphaFoldDB" id="A0A4Y2EDQ8"/>
<protein>
    <recommendedName>
        <fullName evidence="1">Reverse transcriptase domain-containing protein</fullName>
    </recommendedName>
</protein>
<dbReference type="SUPFAM" id="SSF53098">
    <property type="entry name" value="Ribonuclease H-like"/>
    <property type="match status" value="1"/>
</dbReference>
<dbReference type="InterPro" id="IPR012337">
    <property type="entry name" value="RNaseH-like_sf"/>
</dbReference>
<dbReference type="EMBL" id="BGPR01000550">
    <property type="protein sequence ID" value="GBM25985.1"/>
    <property type="molecule type" value="Genomic_DNA"/>
</dbReference>
<feature type="domain" description="Reverse transcriptase" evidence="1">
    <location>
        <begin position="3"/>
        <end position="95"/>
    </location>
</feature>
<gene>
    <name evidence="2" type="ORF">AVEN_223119_1</name>
</gene>
<name>A0A4Y2EDQ8_ARAVE</name>
<dbReference type="Pfam" id="PF00078">
    <property type="entry name" value="RVT_1"/>
    <property type="match status" value="1"/>
</dbReference>
<reference evidence="2 3" key="1">
    <citation type="journal article" date="2019" name="Sci. Rep.">
        <title>Orb-weaving spider Araneus ventricosus genome elucidates the spidroin gene catalogue.</title>
        <authorList>
            <person name="Kono N."/>
            <person name="Nakamura H."/>
            <person name="Ohtoshi R."/>
            <person name="Moran D.A.P."/>
            <person name="Shinohara A."/>
            <person name="Yoshida Y."/>
            <person name="Fujiwara M."/>
            <person name="Mori M."/>
            <person name="Tomita M."/>
            <person name="Arakawa K."/>
        </authorList>
    </citation>
    <scope>NUCLEOTIDE SEQUENCE [LARGE SCALE GENOMIC DNA]</scope>
</reference>
<keyword evidence="3" id="KW-1185">Reference proteome</keyword>
<evidence type="ECO:0000313" key="2">
    <source>
        <dbReference type="EMBL" id="GBM25985.1"/>
    </source>
</evidence>
<proteinExistence type="predicted"/>
<dbReference type="GO" id="GO:0003676">
    <property type="term" value="F:nucleic acid binding"/>
    <property type="evidence" value="ECO:0007669"/>
    <property type="project" value="InterPro"/>
</dbReference>
<comment type="caution">
    <text evidence="2">The sequence shown here is derived from an EMBL/GenBank/DDBJ whole genome shotgun (WGS) entry which is preliminary data.</text>
</comment>
<dbReference type="InterPro" id="IPR036397">
    <property type="entry name" value="RNaseH_sf"/>
</dbReference>
<dbReference type="Gene3D" id="3.30.420.10">
    <property type="entry name" value="Ribonuclease H-like superfamily/Ribonuclease H"/>
    <property type="match status" value="1"/>
</dbReference>
<evidence type="ECO:0000259" key="1">
    <source>
        <dbReference type="Pfam" id="PF00078"/>
    </source>
</evidence>
<organism evidence="2 3">
    <name type="scientific">Araneus ventricosus</name>
    <name type="common">Orbweaver spider</name>
    <name type="synonym">Epeira ventricosa</name>
    <dbReference type="NCBI Taxonomy" id="182803"/>
    <lineage>
        <taxon>Eukaryota</taxon>
        <taxon>Metazoa</taxon>
        <taxon>Ecdysozoa</taxon>
        <taxon>Arthropoda</taxon>
        <taxon>Chelicerata</taxon>
        <taxon>Arachnida</taxon>
        <taxon>Araneae</taxon>
        <taxon>Araneomorphae</taxon>
        <taxon>Entelegynae</taxon>
        <taxon>Araneoidea</taxon>
        <taxon>Araneidae</taxon>
        <taxon>Araneus</taxon>
    </lineage>
</organism>